<evidence type="ECO:0000313" key="3">
    <source>
        <dbReference type="Proteomes" id="UP000238169"/>
    </source>
</evidence>
<keyword evidence="1" id="KW-1133">Transmembrane helix</keyword>
<sequence>MRRSWLLTWRTRRGTHALVLPRLLVLPLALVLFFVLTPVDLLVWIWRALAHHHQHDTGDTAMTGTASTIDAERDDANPLVPIWNLLLASGQGMYNDRIPDHARTTAEAVFAHLLACAAAFGFRQGDRLRALCASGRHESDDAIALAHAAVDHVPAEALRDALKRAGFPAAVTELATRANASRGDTVGGDL</sequence>
<dbReference type="Proteomes" id="UP000238169">
    <property type="component" value="Unassembled WGS sequence"/>
</dbReference>
<accession>A0A2U3I7I9</accession>
<protein>
    <submittedName>
        <fullName evidence="2">Uncharacterized protein</fullName>
    </submittedName>
</protein>
<name>A0A2U3I7I9_9BURK</name>
<keyword evidence="1" id="KW-0812">Transmembrane</keyword>
<evidence type="ECO:0000256" key="1">
    <source>
        <dbReference type="SAM" id="Phobius"/>
    </source>
</evidence>
<feature type="transmembrane region" description="Helical" evidence="1">
    <location>
        <begin position="20"/>
        <end position="46"/>
    </location>
</feature>
<reference evidence="3" key="1">
    <citation type="submission" date="2018-01" db="EMBL/GenBank/DDBJ databases">
        <authorList>
            <person name="Peeters C."/>
        </authorList>
    </citation>
    <scope>NUCLEOTIDE SEQUENCE [LARGE SCALE GENOMIC DNA]</scope>
</reference>
<gene>
    <name evidence="2" type="ORF">NOV72_03289</name>
</gene>
<keyword evidence="1" id="KW-0472">Membrane</keyword>
<dbReference type="EMBL" id="OGTP01000010">
    <property type="protein sequence ID" value="SPB16089.1"/>
    <property type="molecule type" value="Genomic_DNA"/>
</dbReference>
<keyword evidence="3" id="KW-1185">Reference proteome</keyword>
<evidence type="ECO:0000313" key="2">
    <source>
        <dbReference type="EMBL" id="SPB16089.1"/>
    </source>
</evidence>
<organism evidence="2 3">
    <name type="scientific">Caballeronia novacaledonica</name>
    <dbReference type="NCBI Taxonomy" id="1544861"/>
    <lineage>
        <taxon>Bacteria</taxon>
        <taxon>Pseudomonadati</taxon>
        <taxon>Pseudomonadota</taxon>
        <taxon>Betaproteobacteria</taxon>
        <taxon>Burkholderiales</taxon>
        <taxon>Burkholderiaceae</taxon>
        <taxon>Caballeronia</taxon>
    </lineage>
</organism>
<proteinExistence type="predicted"/>
<dbReference type="AlphaFoldDB" id="A0A2U3I7I9"/>
<dbReference type="RefSeq" id="WP_106855683.1">
    <property type="nucleotide sequence ID" value="NZ_OGTP01000010.1"/>
</dbReference>